<evidence type="ECO:0000313" key="1">
    <source>
        <dbReference type="EMBL" id="KAA8647061.1"/>
    </source>
</evidence>
<evidence type="ECO:0000313" key="2">
    <source>
        <dbReference type="EMBL" id="THC91739.1"/>
    </source>
</evidence>
<dbReference type="RefSeq" id="XP_033426422.1">
    <property type="nucleotide sequence ID" value="XM_033570390.1"/>
</dbReference>
<dbReference type="AlphaFoldDB" id="A0A4S3J9J0"/>
<dbReference type="EMBL" id="QUQM01000004">
    <property type="protein sequence ID" value="KAA8647061.1"/>
    <property type="molecule type" value="Genomic_DNA"/>
</dbReference>
<keyword evidence="3" id="KW-1185">Reference proteome</keyword>
<proteinExistence type="predicted"/>
<reference evidence="2 3" key="1">
    <citation type="submission" date="2019-03" db="EMBL/GenBank/DDBJ databases">
        <title>The genome sequence of a newly discovered highly antifungal drug resistant Aspergillus species, Aspergillus tanneri NIH 1004.</title>
        <authorList>
            <person name="Mounaud S."/>
            <person name="Singh I."/>
            <person name="Joardar V."/>
            <person name="Pakala S."/>
            <person name="Pakala S."/>
            <person name="Venepally P."/>
            <person name="Hoover J."/>
            <person name="Nierman W."/>
            <person name="Chung J."/>
            <person name="Losada L."/>
        </authorList>
    </citation>
    <scope>NUCLEOTIDE SEQUENCE [LARGE SCALE GENOMIC DNA]</scope>
    <source>
        <strain evidence="2 3">NIH1004</strain>
    </source>
</reference>
<accession>A0A4S3J9J0</accession>
<dbReference type="VEuPathDB" id="FungiDB:EYZ11_008790"/>
<dbReference type="Proteomes" id="UP000324241">
    <property type="component" value="Unassembled WGS sequence"/>
</dbReference>
<dbReference type="Proteomes" id="UP000308092">
    <property type="component" value="Unassembled WGS sequence"/>
</dbReference>
<reference evidence="1 4" key="2">
    <citation type="submission" date="2019-08" db="EMBL/GenBank/DDBJ databases">
        <title>The genome sequence of a newly discovered highly antifungal drug resistant Aspergillus species, Aspergillus tanneri NIH 1004.</title>
        <authorList>
            <person name="Mounaud S."/>
            <person name="Singh I."/>
            <person name="Joardar V."/>
            <person name="Pakala S."/>
            <person name="Pakala S."/>
            <person name="Venepally P."/>
            <person name="Chung J.K."/>
            <person name="Losada L."/>
            <person name="Nierman W.C."/>
        </authorList>
    </citation>
    <scope>NUCLEOTIDE SEQUENCE [LARGE SCALE GENOMIC DNA]</scope>
    <source>
        <strain evidence="1 4">NIH1004</strain>
    </source>
</reference>
<protein>
    <submittedName>
        <fullName evidence="2">Uncharacterized protein</fullName>
    </submittedName>
</protein>
<evidence type="ECO:0000313" key="4">
    <source>
        <dbReference type="Proteomes" id="UP000324241"/>
    </source>
</evidence>
<gene>
    <name evidence="1" type="ORF">ATNIH1004_005744</name>
    <name evidence="2" type="ORF">EYZ11_008790</name>
</gene>
<organism evidence="2 3">
    <name type="scientific">Aspergillus tanneri</name>
    <dbReference type="NCBI Taxonomy" id="1220188"/>
    <lineage>
        <taxon>Eukaryota</taxon>
        <taxon>Fungi</taxon>
        <taxon>Dikarya</taxon>
        <taxon>Ascomycota</taxon>
        <taxon>Pezizomycotina</taxon>
        <taxon>Eurotiomycetes</taxon>
        <taxon>Eurotiomycetidae</taxon>
        <taxon>Eurotiales</taxon>
        <taxon>Aspergillaceae</taxon>
        <taxon>Aspergillus</taxon>
        <taxon>Aspergillus subgen. Circumdati</taxon>
    </lineage>
</organism>
<evidence type="ECO:0000313" key="3">
    <source>
        <dbReference type="Proteomes" id="UP000308092"/>
    </source>
</evidence>
<sequence length="121" mass="13431">MTSTSGSVQGSIDPPNADWTAAEEELDWDFFWGDKDKDAVIMADQFGLQQPLSPVMRSSKASGGSLYMVQSADKSFYIWNLIEDAVWKIVDSDTQTLDAILSKIKSKGLKEVKVEAVRMVH</sequence>
<dbReference type="OrthoDB" id="5350472at2759"/>
<name>A0A4S3J9J0_9EURO</name>
<dbReference type="EMBL" id="SOSA01000388">
    <property type="protein sequence ID" value="THC91739.1"/>
    <property type="molecule type" value="Genomic_DNA"/>
</dbReference>
<comment type="caution">
    <text evidence="2">The sequence shown here is derived from an EMBL/GenBank/DDBJ whole genome shotgun (WGS) entry which is preliminary data.</text>
</comment>
<dbReference type="GeneID" id="54328446"/>